<proteinExistence type="inferred from homology"/>
<evidence type="ECO:0000259" key="3">
    <source>
        <dbReference type="Pfam" id="PF03313"/>
    </source>
</evidence>
<dbReference type="OrthoDB" id="41906at2"/>
<sequence>MEKTVREHLLCLLKTEVVPALGCTEPIAVSLAVAKAREALGELPDAVEVFVSPNILKNGMGVGVPGTGMVGLHIAAALGAHYGNSSMLLELLVGLTPDIVETAKTYVGSKHVTIGVKDGIDKLYVEAICRKGDQTGSAYIKGAHSNIVLVKRNEELLEGSLETILPSQINSDAVSLAPAISVKLIHEYATTAPLEEIEFILEGGVMNKRISDEGLRGDYGLKVGKCMKSKMDANMLKDDLLTHAIAVTTAASDARMAGNQLPAMSNSGSGNQGITVMLPVVATAEKLNSSRDELARALVISNLVSIHIKSKLGRLSALCGVSVAAMASSCGIVYLFGGSYEQMTYAIKNMIGNLTGMICDGAKVGCSLKVSSGVSAAVNAALLALDNICIQETDGIVTDDVETSIDNLAELGADGMRETDKMILDLMLKK</sequence>
<dbReference type="HAMAP" id="MF_01845">
    <property type="entry name" value="UPF0597"/>
    <property type="match status" value="1"/>
</dbReference>
<name>A0A4R2EW06_9BACT</name>
<gene>
    <name evidence="4" type="ORF">CLV25_101443</name>
</gene>
<evidence type="ECO:0000256" key="2">
    <source>
        <dbReference type="SAM" id="Phobius"/>
    </source>
</evidence>
<dbReference type="Pfam" id="PF03313">
    <property type="entry name" value="SDH_alpha"/>
    <property type="match status" value="1"/>
</dbReference>
<feature type="domain" description="Serine dehydratase-like alpha subunit" evidence="3">
    <location>
        <begin position="189"/>
        <end position="425"/>
    </location>
</feature>
<protein>
    <recommendedName>
        <fullName evidence="1">UPF0597 protein CLV25_101443</fullName>
    </recommendedName>
</protein>
<dbReference type="Proteomes" id="UP000294830">
    <property type="component" value="Unassembled WGS sequence"/>
</dbReference>
<keyword evidence="2" id="KW-0812">Transmembrane</keyword>
<evidence type="ECO:0000313" key="5">
    <source>
        <dbReference type="Proteomes" id="UP000294830"/>
    </source>
</evidence>
<dbReference type="PIRSF" id="PIRSF006054">
    <property type="entry name" value="UCP006054"/>
    <property type="match status" value="1"/>
</dbReference>
<dbReference type="AlphaFoldDB" id="A0A4R2EW06"/>
<dbReference type="PANTHER" id="PTHR30501:SF2">
    <property type="entry name" value="UPF0597 PROTEIN YHAM"/>
    <property type="match status" value="1"/>
</dbReference>
<dbReference type="InterPro" id="IPR005130">
    <property type="entry name" value="Ser_deHydtase-like_asu"/>
</dbReference>
<keyword evidence="2" id="KW-0472">Membrane</keyword>
<keyword evidence="2" id="KW-1133">Transmembrane helix</keyword>
<dbReference type="GO" id="GO:0019450">
    <property type="term" value="P:L-cysteine catabolic process to pyruvate"/>
    <property type="evidence" value="ECO:0007669"/>
    <property type="project" value="TreeGrafter"/>
</dbReference>
<dbReference type="GO" id="GO:0080146">
    <property type="term" value="F:L-cysteine desulfhydrase activity"/>
    <property type="evidence" value="ECO:0007669"/>
    <property type="project" value="TreeGrafter"/>
</dbReference>
<comment type="similarity">
    <text evidence="1">Belongs to the UPF0597 family.</text>
</comment>
<organism evidence="4 5">
    <name type="scientific">Acetobacteroides hydrogenigenes</name>
    <dbReference type="NCBI Taxonomy" id="979970"/>
    <lineage>
        <taxon>Bacteria</taxon>
        <taxon>Pseudomonadati</taxon>
        <taxon>Bacteroidota</taxon>
        <taxon>Bacteroidia</taxon>
        <taxon>Bacteroidales</taxon>
        <taxon>Rikenellaceae</taxon>
        <taxon>Acetobacteroides</taxon>
    </lineage>
</organism>
<dbReference type="RefSeq" id="WP_131837997.1">
    <property type="nucleotide sequence ID" value="NZ_SLWB01000001.1"/>
</dbReference>
<evidence type="ECO:0000256" key="1">
    <source>
        <dbReference type="HAMAP-Rule" id="MF_01845"/>
    </source>
</evidence>
<keyword evidence="5" id="KW-1185">Reference proteome</keyword>
<evidence type="ECO:0000313" key="4">
    <source>
        <dbReference type="EMBL" id="TCN73222.1"/>
    </source>
</evidence>
<feature type="transmembrane region" description="Helical" evidence="2">
    <location>
        <begin position="315"/>
        <end position="337"/>
    </location>
</feature>
<dbReference type="PANTHER" id="PTHR30501">
    <property type="entry name" value="UPF0597 PROTEIN YHAM"/>
    <property type="match status" value="1"/>
</dbReference>
<accession>A0A4R2EW06</accession>
<reference evidence="4 5" key="1">
    <citation type="submission" date="2019-03" db="EMBL/GenBank/DDBJ databases">
        <title>Genomic Encyclopedia of Archaeal and Bacterial Type Strains, Phase II (KMG-II): from individual species to whole genera.</title>
        <authorList>
            <person name="Goeker M."/>
        </authorList>
    </citation>
    <scope>NUCLEOTIDE SEQUENCE [LARGE SCALE GENOMIC DNA]</scope>
    <source>
        <strain evidence="4 5">RL-C</strain>
    </source>
</reference>
<dbReference type="InterPro" id="IPR021144">
    <property type="entry name" value="UPF0597"/>
</dbReference>
<comment type="caution">
    <text evidence="4">The sequence shown here is derived from an EMBL/GenBank/DDBJ whole genome shotgun (WGS) entry which is preliminary data.</text>
</comment>
<dbReference type="EMBL" id="SLWB01000001">
    <property type="protein sequence ID" value="TCN73222.1"/>
    <property type="molecule type" value="Genomic_DNA"/>
</dbReference>